<keyword evidence="2" id="KW-0456">Lyase</keyword>
<dbReference type="InterPro" id="IPR002818">
    <property type="entry name" value="DJ-1/PfpI"/>
</dbReference>
<evidence type="ECO:0000259" key="1">
    <source>
        <dbReference type="Pfam" id="PF01965"/>
    </source>
</evidence>
<dbReference type="Gene3D" id="3.40.50.880">
    <property type="match status" value="1"/>
</dbReference>
<dbReference type="Proteomes" id="UP001597139">
    <property type="component" value="Unassembled WGS sequence"/>
</dbReference>
<dbReference type="EC" id="4.2.1.-" evidence="2"/>
<protein>
    <submittedName>
        <fullName evidence="2">DJ-1/PfpI family protein</fullName>
        <ecNumber evidence="2">4.2.1.-</ecNumber>
    </submittedName>
</protein>
<dbReference type="InterPro" id="IPR052158">
    <property type="entry name" value="INH-QAR"/>
</dbReference>
<dbReference type="EMBL" id="JBHUCZ010000001">
    <property type="protein sequence ID" value="MFD1566619.1"/>
    <property type="molecule type" value="Genomic_DNA"/>
</dbReference>
<dbReference type="PANTHER" id="PTHR43130">
    <property type="entry name" value="ARAC-FAMILY TRANSCRIPTIONAL REGULATOR"/>
    <property type="match status" value="1"/>
</dbReference>
<dbReference type="RefSeq" id="WP_267645915.1">
    <property type="nucleotide sequence ID" value="NZ_JANHGR010000001.1"/>
</dbReference>
<evidence type="ECO:0000313" key="3">
    <source>
        <dbReference type="Proteomes" id="UP001597139"/>
    </source>
</evidence>
<dbReference type="PANTHER" id="PTHR43130:SF3">
    <property type="entry name" value="HTH-TYPE TRANSCRIPTIONAL REGULATOR RV1931C"/>
    <property type="match status" value="1"/>
</dbReference>
<dbReference type="InterPro" id="IPR029062">
    <property type="entry name" value="Class_I_gatase-like"/>
</dbReference>
<comment type="caution">
    <text evidence="2">The sequence shown here is derived from an EMBL/GenBank/DDBJ whole genome shotgun (WGS) entry which is preliminary data.</text>
</comment>
<keyword evidence="3" id="KW-1185">Reference proteome</keyword>
<dbReference type="CDD" id="cd03139">
    <property type="entry name" value="GATase1_PfpI_2"/>
    <property type="match status" value="1"/>
</dbReference>
<organism evidence="2 3">
    <name type="scientific">Halolamina litorea</name>
    <dbReference type="NCBI Taxonomy" id="1515593"/>
    <lineage>
        <taxon>Archaea</taxon>
        <taxon>Methanobacteriati</taxon>
        <taxon>Methanobacteriota</taxon>
        <taxon>Stenosarchaea group</taxon>
        <taxon>Halobacteria</taxon>
        <taxon>Halobacteriales</taxon>
        <taxon>Haloferacaceae</taxon>
    </lineage>
</organism>
<dbReference type="AlphaFoldDB" id="A0ABD6BPX8"/>
<dbReference type="GO" id="GO:0016829">
    <property type="term" value="F:lyase activity"/>
    <property type="evidence" value="ECO:0007669"/>
    <property type="project" value="UniProtKB-KW"/>
</dbReference>
<accession>A0ABD6BPX8</accession>
<dbReference type="SUPFAM" id="SSF52317">
    <property type="entry name" value="Class I glutamine amidotransferase-like"/>
    <property type="match status" value="1"/>
</dbReference>
<name>A0ABD6BPX8_9EURY</name>
<gene>
    <name evidence="2" type="ORF">ACFSAU_03860</name>
</gene>
<sequence>MTTRIDVLLYDGFDELDAVGPFEVFENAARAGADCEVSLVTHETQERVTASHGLDVGVDGTLANPGDDDAPDVLVVPGGGWSAGEGGVRREYDSGELPEVIAAYHAAGTTIASVCTGAMLLERAGILGTGPAITHQSAVEDLRDAGVTVPNARVVDTGQIVSAGGVTSGIDLALHLTEREFGKDVAESVATTLEYEPRGTIRIARR</sequence>
<proteinExistence type="predicted"/>
<reference evidence="2 3" key="1">
    <citation type="journal article" date="2019" name="Int. J. Syst. Evol. Microbiol.">
        <title>The Global Catalogue of Microorganisms (GCM) 10K type strain sequencing project: providing services to taxonomists for standard genome sequencing and annotation.</title>
        <authorList>
            <consortium name="The Broad Institute Genomics Platform"/>
            <consortium name="The Broad Institute Genome Sequencing Center for Infectious Disease"/>
            <person name="Wu L."/>
            <person name="Ma J."/>
        </authorList>
    </citation>
    <scope>NUCLEOTIDE SEQUENCE [LARGE SCALE GENOMIC DNA]</scope>
    <source>
        <strain evidence="2 3">CGMCC 1.12859</strain>
    </source>
</reference>
<evidence type="ECO:0000313" key="2">
    <source>
        <dbReference type="EMBL" id="MFD1566619.1"/>
    </source>
</evidence>
<dbReference type="Pfam" id="PF01965">
    <property type="entry name" value="DJ-1_PfpI"/>
    <property type="match status" value="1"/>
</dbReference>
<feature type="domain" description="DJ-1/PfpI" evidence="1">
    <location>
        <begin position="4"/>
        <end position="178"/>
    </location>
</feature>